<proteinExistence type="predicted"/>
<feature type="compositionally biased region" description="Low complexity" evidence="1">
    <location>
        <begin position="125"/>
        <end position="142"/>
    </location>
</feature>
<evidence type="ECO:0000313" key="5">
    <source>
        <dbReference type="Proteomes" id="UP001216558"/>
    </source>
</evidence>
<keyword evidence="2" id="KW-0812">Transmembrane</keyword>
<evidence type="ECO:0000313" key="4">
    <source>
        <dbReference type="EMBL" id="MDC8754152.1"/>
    </source>
</evidence>
<feature type="compositionally biased region" description="Pro residues" evidence="1">
    <location>
        <begin position="95"/>
        <end position="105"/>
    </location>
</feature>
<evidence type="ECO:0000256" key="1">
    <source>
        <dbReference type="SAM" id="MobiDB-lite"/>
    </source>
</evidence>
<feature type="compositionally biased region" description="Low complexity" evidence="1">
    <location>
        <begin position="56"/>
        <end position="67"/>
    </location>
</feature>
<name>A0ABT5JRG8_9SPHN</name>
<comment type="caution">
    <text evidence="4">The sequence shown here is derived from an EMBL/GenBank/DDBJ whole genome shotgun (WGS) entry which is preliminary data.</text>
</comment>
<reference evidence="4 5" key="1">
    <citation type="submission" date="2022-10" db="EMBL/GenBank/DDBJ databases">
        <title>Erythrobacter sp. sf7 Genome sequencing.</title>
        <authorList>
            <person name="Park S."/>
        </authorList>
    </citation>
    <scope>NUCLEOTIDE SEQUENCE [LARGE SCALE GENOMIC DNA]</scope>
    <source>
        <strain evidence="5">sf7</strain>
    </source>
</reference>
<feature type="chain" id="PRO_5046704541" evidence="3">
    <location>
        <begin position="26"/>
        <end position="382"/>
    </location>
</feature>
<feature type="signal peptide" evidence="3">
    <location>
        <begin position="1"/>
        <end position="25"/>
    </location>
</feature>
<accession>A0ABT5JRG8</accession>
<feature type="region of interest" description="Disordered" evidence="1">
    <location>
        <begin position="25"/>
        <end position="168"/>
    </location>
</feature>
<feature type="compositionally biased region" description="Pro residues" evidence="1">
    <location>
        <begin position="112"/>
        <end position="124"/>
    </location>
</feature>
<evidence type="ECO:0000256" key="2">
    <source>
        <dbReference type="SAM" id="Phobius"/>
    </source>
</evidence>
<feature type="transmembrane region" description="Helical" evidence="2">
    <location>
        <begin position="177"/>
        <end position="200"/>
    </location>
</feature>
<keyword evidence="2" id="KW-1133">Transmembrane helix</keyword>
<organism evidence="4 5">
    <name type="scientific">Erythrobacter fulvus</name>
    <dbReference type="NCBI Taxonomy" id="2987523"/>
    <lineage>
        <taxon>Bacteria</taxon>
        <taxon>Pseudomonadati</taxon>
        <taxon>Pseudomonadota</taxon>
        <taxon>Alphaproteobacteria</taxon>
        <taxon>Sphingomonadales</taxon>
        <taxon>Erythrobacteraceae</taxon>
        <taxon>Erythrobacter/Porphyrobacter group</taxon>
        <taxon>Erythrobacter</taxon>
    </lineage>
</organism>
<dbReference type="EMBL" id="JAQQXQ010000003">
    <property type="protein sequence ID" value="MDC8754152.1"/>
    <property type="molecule type" value="Genomic_DNA"/>
</dbReference>
<keyword evidence="5" id="KW-1185">Reference proteome</keyword>
<protein>
    <submittedName>
        <fullName evidence="4">Uncharacterized protein</fullName>
    </submittedName>
</protein>
<feature type="compositionally biased region" description="Pro residues" evidence="1">
    <location>
        <begin position="68"/>
        <end position="80"/>
    </location>
</feature>
<keyword evidence="3" id="KW-0732">Signal</keyword>
<gene>
    <name evidence="4" type="ORF">OIK40_05770</name>
</gene>
<sequence>MTRVSSSFPPRVAAALLATASMPLAAQSNPGGFSLPEPTATPTPAPAGPADERAGVTIPPRAVATPTTPAPRISPAPVPLDMPSVASQPVRPTLTPTPAPAPAPTPGATAPRPRPTPAATPAPAPTATGAPTSEATAEPAGESVAAPGFGNLEPPADQPAIASAPSSTPTEALGQRILAPGWIAAGGGMLALLLGAWLLWRRRKPRVLRLAPPPTEIEGDDKPVLPRIDLALDISGATRSVMTLTLNYRLTLANRSDCAVSDLAVAVQLTSARRGTDNAAPLASARNLAGIERIGPNQSRSVSGEVQLPFSAIAPIMQGRTALFIPLMHVTIEGQEQQVLTRSFVIGPPSGAEGRVHPLPFDLPPGSVPGLKARAIATPQGT</sequence>
<dbReference type="RefSeq" id="WP_273676937.1">
    <property type="nucleotide sequence ID" value="NZ_JAQQXQ010000003.1"/>
</dbReference>
<keyword evidence="2" id="KW-0472">Membrane</keyword>
<dbReference type="Proteomes" id="UP001216558">
    <property type="component" value="Unassembled WGS sequence"/>
</dbReference>
<evidence type="ECO:0000256" key="3">
    <source>
        <dbReference type="SAM" id="SignalP"/>
    </source>
</evidence>